<accession>A0ABN3Q304</accession>
<keyword evidence="3" id="KW-1133">Transmembrane helix</keyword>
<dbReference type="EMBL" id="BAAARJ010000008">
    <property type="protein sequence ID" value="GAA2612769.1"/>
    <property type="molecule type" value="Genomic_DNA"/>
</dbReference>
<evidence type="ECO:0000256" key="2">
    <source>
        <dbReference type="SAM" id="MobiDB-lite"/>
    </source>
</evidence>
<feature type="transmembrane region" description="Helical" evidence="3">
    <location>
        <begin position="519"/>
        <end position="542"/>
    </location>
</feature>
<dbReference type="RefSeq" id="WP_344565791.1">
    <property type="nucleotide sequence ID" value="NZ_BAAARJ010000008.1"/>
</dbReference>
<feature type="compositionally biased region" description="Basic and acidic residues" evidence="2">
    <location>
        <begin position="471"/>
        <end position="481"/>
    </location>
</feature>
<keyword evidence="6" id="KW-1185">Reference proteome</keyword>
<comment type="caution">
    <text evidence="5">The sequence shown here is derived from an EMBL/GenBank/DDBJ whole genome shotgun (WGS) entry which is preliminary data.</text>
</comment>
<keyword evidence="1" id="KW-0175">Coiled coil</keyword>
<keyword evidence="3" id="KW-0812">Transmembrane</keyword>
<name>A0ABN3Q304_9ACTN</name>
<feature type="region of interest" description="Disordered" evidence="2">
    <location>
        <begin position="471"/>
        <end position="493"/>
    </location>
</feature>
<dbReference type="InterPro" id="IPR029030">
    <property type="entry name" value="Caspase-like_dom_sf"/>
</dbReference>
<organism evidence="5 6">
    <name type="scientific">Streptomyces axinellae</name>
    <dbReference type="NCBI Taxonomy" id="552788"/>
    <lineage>
        <taxon>Bacteria</taxon>
        <taxon>Bacillati</taxon>
        <taxon>Actinomycetota</taxon>
        <taxon>Actinomycetes</taxon>
        <taxon>Kitasatosporales</taxon>
        <taxon>Streptomycetaceae</taxon>
        <taxon>Streptomyces</taxon>
    </lineage>
</organism>
<evidence type="ECO:0000256" key="1">
    <source>
        <dbReference type="SAM" id="Coils"/>
    </source>
</evidence>
<gene>
    <name evidence="5" type="ORF">GCM10009863_28110</name>
</gene>
<dbReference type="InterPro" id="IPR011600">
    <property type="entry name" value="Pept_C14_caspase"/>
</dbReference>
<evidence type="ECO:0000313" key="6">
    <source>
        <dbReference type="Proteomes" id="UP001501447"/>
    </source>
</evidence>
<dbReference type="Pfam" id="PF00656">
    <property type="entry name" value="Peptidase_C14"/>
    <property type="match status" value="1"/>
</dbReference>
<proteinExistence type="predicted"/>
<evidence type="ECO:0000256" key="3">
    <source>
        <dbReference type="SAM" id="Phobius"/>
    </source>
</evidence>
<evidence type="ECO:0000259" key="4">
    <source>
        <dbReference type="Pfam" id="PF00656"/>
    </source>
</evidence>
<feature type="coiled-coil region" evidence="1">
    <location>
        <begin position="360"/>
        <end position="431"/>
    </location>
</feature>
<feature type="domain" description="Peptidase C14 caspase" evidence="4">
    <location>
        <begin position="11"/>
        <end position="225"/>
    </location>
</feature>
<dbReference type="SUPFAM" id="SSF52129">
    <property type="entry name" value="Caspase-like"/>
    <property type="match status" value="1"/>
</dbReference>
<dbReference type="Proteomes" id="UP001501447">
    <property type="component" value="Unassembled WGS sequence"/>
</dbReference>
<dbReference type="Gene3D" id="3.40.50.1460">
    <property type="match status" value="1"/>
</dbReference>
<dbReference type="NCBIfam" id="NF047832">
    <property type="entry name" value="caspase_w_EACC1"/>
    <property type="match status" value="1"/>
</dbReference>
<sequence length="676" mass="71154">MSAPFPDPARSRAVLIGVAGYEKLPDLPAVDNNVSKLKELLMDTDLWNLPEEHCIALSGEQATSAQEVMHTLHTAAGEAKDAFLVYFAGHGLSPLKFGLHLALPGGNAERLYNALDFNHIRHALTEVCAARQRLVVLDCCYAGRAFADHLGAPNEELADLAGIKGTYLLTAASATARALAPEGETYTAFTGEVIKALGEGVPDGPDLLDADSLFRHIRRELIAKGRPEPQQRADHFGHRIVLAHNRWDQAVSPEAATYASALTALIAPARGPGAGRGHSHGPEGDALPAAAALAGALELPPAQVKRYLKGGRIAPGEVLDALADFAGISRGGPLPAEELTRLHALRRAAQRTSKDSDTQLLYWREEADRLRSELDDLAQELDGSTLLDERDGLLRQLEHARQYVKDTESELAVERENVRLLRREVDVLRRQVRRLLAPESAVESGESAAGASATGEATVSAKVPAAVADNGRAEGGDRAEGADASTALGSAAAPSSADAAEGAGAEAPATGAPAAGGCLTALLCALVLVYLLIGWLVSLGNVGLKPSSGRMPTVAGNTYIWDVAGGVKTEFTTDGEAATDHFQGSLRLEVGEECAGKPVEVKWEIAVNGQRFKKGGATVEKRGAGTKIATEFPYTSPVDTATVSVASTGGADRCDTFGLVWEGPGLSKSYDVFYAF</sequence>
<feature type="compositionally biased region" description="Low complexity" evidence="2">
    <location>
        <begin position="482"/>
        <end position="493"/>
    </location>
</feature>
<evidence type="ECO:0000313" key="5">
    <source>
        <dbReference type="EMBL" id="GAA2612769.1"/>
    </source>
</evidence>
<reference evidence="5 6" key="1">
    <citation type="journal article" date="2019" name="Int. J. Syst. Evol. Microbiol.">
        <title>The Global Catalogue of Microorganisms (GCM) 10K type strain sequencing project: providing services to taxonomists for standard genome sequencing and annotation.</title>
        <authorList>
            <consortium name="The Broad Institute Genomics Platform"/>
            <consortium name="The Broad Institute Genome Sequencing Center for Infectious Disease"/>
            <person name="Wu L."/>
            <person name="Ma J."/>
        </authorList>
    </citation>
    <scope>NUCLEOTIDE SEQUENCE [LARGE SCALE GENOMIC DNA]</scope>
    <source>
        <strain evidence="5 6">JCM 16373</strain>
    </source>
</reference>
<protein>
    <recommendedName>
        <fullName evidence="4">Peptidase C14 caspase domain-containing protein</fullName>
    </recommendedName>
</protein>
<keyword evidence="3" id="KW-0472">Membrane</keyword>